<dbReference type="Proteomes" id="UP001595814">
    <property type="component" value="Unassembled WGS sequence"/>
</dbReference>
<proteinExistence type="predicted"/>
<keyword evidence="2" id="KW-1185">Reference proteome</keyword>
<dbReference type="InterPro" id="IPR013783">
    <property type="entry name" value="Ig-like_fold"/>
</dbReference>
<comment type="caution">
    <text evidence="1">The sequence shown here is derived from an EMBL/GenBank/DDBJ whole genome shotgun (WGS) entry which is preliminary data.</text>
</comment>
<dbReference type="Gene3D" id="2.60.40.10">
    <property type="entry name" value="Immunoglobulins"/>
    <property type="match status" value="1"/>
</dbReference>
<evidence type="ECO:0000313" key="2">
    <source>
        <dbReference type="Proteomes" id="UP001595814"/>
    </source>
</evidence>
<gene>
    <name evidence="1" type="ORF">ACFOUT_00340</name>
</gene>
<dbReference type="RefSeq" id="WP_192462547.1">
    <property type="nucleotide sequence ID" value="NZ_JACYFJ010000004.1"/>
</dbReference>
<sequence length="401" mass="44614">MILSCRGEEIKTVVPKDINVVGHEQPTSIVAGEIAQFSFEVKGKGNPYLLLHQGLGPMILQPRLDNNKLVFTLEKMYTRQAGLYEWELINNSQVVLSGNLKVLPKQELTTKIETYFGPRSIRAGGDDFSMLFMVPTDVYDNPLPDGTSVIIKRQMDNAQDSIQGELKNGYLWHNLFSSNYAGRMLVSATVNQISSKELTSMIAPSNSVNFQIDYKRVHDYADGNQVIEFITDEIQDRFGNTVADGTLVNFQVTDQDGARLLTAGSTLAGIATGKLLHPTKASNWKVTAYVTGESKSNETQLQFKPAVKDYEVSFLHDNRLIEVGPIHGFMEQLVPDGLLITLKLFNDKGELVDTKLTNSSKGKASFELEELFYENGLYTLQIETAGLQKEFKVALGTNELE</sequence>
<evidence type="ECO:0000313" key="1">
    <source>
        <dbReference type="EMBL" id="MFC4094301.1"/>
    </source>
</evidence>
<dbReference type="EMBL" id="JBHSAW010000001">
    <property type="protein sequence ID" value="MFC4094301.1"/>
    <property type="molecule type" value="Genomic_DNA"/>
</dbReference>
<reference evidence="2" key="1">
    <citation type="journal article" date="2019" name="Int. J. Syst. Evol. Microbiol.">
        <title>The Global Catalogue of Microorganisms (GCM) 10K type strain sequencing project: providing services to taxonomists for standard genome sequencing and annotation.</title>
        <authorList>
            <consortium name="The Broad Institute Genomics Platform"/>
            <consortium name="The Broad Institute Genome Sequencing Center for Infectious Disease"/>
            <person name="Wu L."/>
            <person name="Ma J."/>
        </authorList>
    </citation>
    <scope>NUCLEOTIDE SEQUENCE [LARGE SCALE GENOMIC DNA]</scope>
    <source>
        <strain evidence="2">CECT 7477</strain>
    </source>
</reference>
<organism evidence="1 2">
    <name type="scientific">Euzebyella saccharophila</name>
    <dbReference type="NCBI Taxonomy" id="679664"/>
    <lineage>
        <taxon>Bacteria</taxon>
        <taxon>Pseudomonadati</taxon>
        <taxon>Bacteroidota</taxon>
        <taxon>Flavobacteriia</taxon>
        <taxon>Flavobacteriales</taxon>
        <taxon>Flavobacteriaceae</taxon>
        <taxon>Euzebyella</taxon>
    </lineage>
</organism>
<protein>
    <submittedName>
        <fullName evidence="1">Uncharacterized protein</fullName>
    </submittedName>
</protein>
<name>A0ABV8JJI4_9FLAO</name>
<accession>A0ABV8JJI4</accession>